<keyword evidence="1" id="KW-0472">Membrane</keyword>
<reference evidence="2" key="1">
    <citation type="submission" date="2018-06" db="EMBL/GenBank/DDBJ databases">
        <authorList>
            <person name="Zhirakovskaya E."/>
        </authorList>
    </citation>
    <scope>NUCLEOTIDE SEQUENCE</scope>
</reference>
<gene>
    <name evidence="2" type="ORF">MNBD_GAMMA24-642</name>
</gene>
<dbReference type="EMBL" id="UOFZ01000130">
    <property type="protein sequence ID" value="VAX13650.1"/>
    <property type="molecule type" value="Genomic_DNA"/>
</dbReference>
<organism evidence="2">
    <name type="scientific">hydrothermal vent metagenome</name>
    <dbReference type="NCBI Taxonomy" id="652676"/>
    <lineage>
        <taxon>unclassified sequences</taxon>
        <taxon>metagenomes</taxon>
        <taxon>ecological metagenomes</taxon>
    </lineage>
</organism>
<name>A0A3B1BSK6_9ZZZZ</name>
<keyword evidence="1" id="KW-0812">Transmembrane</keyword>
<protein>
    <submittedName>
        <fullName evidence="2">Uncharacterized protein</fullName>
    </submittedName>
</protein>
<dbReference type="AlphaFoldDB" id="A0A3B1BSK6"/>
<keyword evidence="1" id="KW-1133">Transmembrane helix</keyword>
<feature type="transmembrane region" description="Helical" evidence="1">
    <location>
        <begin position="73"/>
        <end position="96"/>
    </location>
</feature>
<evidence type="ECO:0000256" key="1">
    <source>
        <dbReference type="SAM" id="Phobius"/>
    </source>
</evidence>
<evidence type="ECO:0000313" key="2">
    <source>
        <dbReference type="EMBL" id="VAX13650.1"/>
    </source>
</evidence>
<proteinExistence type="predicted"/>
<accession>A0A3B1BSK6</accession>
<sequence length="199" mass="23865">MPRTQLEEILDRIHELQLQLEQEFNHLLAEKRAQFRYNLEKGRVIFDDGVHELQRRYRTGVWRYLRDARLTHILTAPIVYSVVFPLLLLDLAIFIYQKICFRVYGIPQVRRADYVVIDRQHLAYLNVIEKLNCVYCGYGNGLIEYVREVIAQTEQYWCPIKHARRTPNPHNRSEKFADYGDVEAFQKKLKELRKELRGE</sequence>